<dbReference type="InterPro" id="IPR022211">
    <property type="entry name" value="PHBC_N"/>
</dbReference>
<keyword evidence="2" id="KW-0012">Acyltransferase</keyword>
<accession>A0A370G5E2</accession>
<gene>
    <name evidence="5" type="ORF">C8D86_13024</name>
</gene>
<evidence type="ECO:0000256" key="2">
    <source>
        <dbReference type="ARBA" id="ARBA00023315"/>
    </source>
</evidence>
<protein>
    <submittedName>
        <fullName evidence="5">Polyhydroxyalkanoate synthase</fullName>
    </submittedName>
</protein>
<dbReference type="PANTHER" id="PTHR36837">
    <property type="entry name" value="POLY(3-HYDROXYALKANOATE) POLYMERASE SUBUNIT PHAC"/>
    <property type="match status" value="1"/>
</dbReference>
<dbReference type="EMBL" id="QQAX01000030">
    <property type="protein sequence ID" value="RDI38965.1"/>
    <property type="molecule type" value="Genomic_DNA"/>
</dbReference>
<evidence type="ECO:0000256" key="1">
    <source>
        <dbReference type="ARBA" id="ARBA00022679"/>
    </source>
</evidence>
<sequence>MATQVKEIKEQQQKYSEAIDRSFQSAVGRLTNGISPAALTLAFFDWYIHLSIHPSKQMELLDLAQENFWHLVSQYVGQLYGNATGEYIAITTPHDKRFIDESWQQFPYSFIFESFLLIQHWWHCAATHVRGVSRHHEDVVDFTLRQVLDMLSPANSPFTNPEVQRAAIEEKGENFVRGFENFLDDMRRYQMNEPPAGAENYVIGENIAVTPGKVIYRNRLIELIQYSPATAEVYAEPVLITPAWIMKYYILDLTPKHSLVKYLVKKGHTVFMISWKNPKKKDRDLSMEDYLDLGIMSALDVISAVIPHQKIHLVGYCLGGTLSAIAAATMARDNDNRLASMTIFAGQIDFTEPGELGLFIDASQITFLENLMQEKGYLDTHQMAGAFQLLRSNDLIWSRMIHDYMLGKRKPLTDLMAWNADATRLPYKMHSEYLRNLFLNNQLAEGKYLVQGRPIALTDIKIPMFAVATERDHVSPWRSVFKINILTVGNVTFTLTSGGHNVGIVSLPVKKTKRHYRISMLKEGDRYIDADTWYKITKPSGGSWWPAWEKWLTEQSSVMIEPPPVGNENAGFVPLEDAPGSYVLQK</sequence>
<dbReference type="InterPro" id="IPR029058">
    <property type="entry name" value="AB_hydrolase_fold"/>
</dbReference>
<dbReference type="Pfam" id="PF12551">
    <property type="entry name" value="PHBC_N"/>
    <property type="match status" value="1"/>
</dbReference>
<dbReference type="GO" id="GO:0016746">
    <property type="term" value="F:acyltransferase activity"/>
    <property type="evidence" value="ECO:0007669"/>
    <property type="project" value="UniProtKB-KW"/>
</dbReference>
<dbReference type="Pfam" id="PF07167">
    <property type="entry name" value="PhaC_N"/>
    <property type="match status" value="1"/>
</dbReference>
<feature type="domain" description="Poly-beta-hydroxybutyrate polymerase N-terminal" evidence="4">
    <location>
        <begin position="17"/>
        <end position="56"/>
    </location>
</feature>
<dbReference type="SUPFAM" id="SSF53474">
    <property type="entry name" value="alpha/beta-Hydrolases"/>
    <property type="match status" value="1"/>
</dbReference>
<keyword evidence="1" id="KW-0808">Transferase</keyword>
<dbReference type="InterPro" id="IPR010941">
    <property type="entry name" value="PhaC_N"/>
</dbReference>
<name>A0A370G5E2_9COXI</name>
<dbReference type="GO" id="GO:0042619">
    <property type="term" value="P:poly-hydroxybutyrate biosynthetic process"/>
    <property type="evidence" value="ECO:0007669"/>
    <property type="project" value="InterPro"/>
</dbReference>
<dbReference type="AlphaFoldDB" id="A0A370G5E2"/>
<dbReference type="OrthoDB" id="7208816at2"/>
<dbReference type="Gene3D" id="3.40.50.1820">
    <property type="entry name" value="alpha/beta hydrolase"/>
    <property type="match status" value="1"/>
</dbReference>
<evidence type="ECO:0000259" key="4">
    <source>
        <dbReference type="Pfam" id="PF12551"/>
    </source>
</evidence>
<keyword evidence="6" id="KW-1185">Reference proteome</keyword>
<dbReference type="PANTHER" id="PTHR36837:SF5">
    <property type="entry name" value="POLY-3-HYDROXYBUTYRATE SYNTHASE"/>
    <property type="match status" value="1"/>
</dbReference>
<proteinExistence type="predicted"/>
<comment type="caution">
    <text evidence="5">The sequence shown here is derived from an EMBL/GenBank/DDBJ whole genome shotgun (WGS) entry which is preliminary data.</text>
</comment>
<dbReference type="InterPro" id="IPR051321">
    <property type="entry name" value="PHA/PHB_synthase"/>
</dbReference>
<evidence type="ECO:0000313" key="5">
    <source>
        <dbReference type="EMBL" id="RDI38965.1"/>
    </source>
</evidence>
<dbReference type="Proteomes" id="UP000254720">
    <property type="component" value="Unassembled WGS sequence"/>
</dbReference>
<feature type="domain" description="Poly-beta-hydroxybutyrate polymerase N-terminal" evidence="3">
    <location>
        <begin position="95"/>
        <end position="263"/>
    </location>
</feature>
<evidence type="ECO:0000259" key="3">
    <source>
        <dbReference type="Pfam" id="PF07167"/>
    </source>
</evidence>
<organism evidence="5 6">
    <name type="scientific">Aquicella lusitana</name>
    <dbReference type="NCBI Taxonomy" id="254246"/>
    <lineage>
        <taxon>Bacteria</taxon>
        <taxon>Pseudomonadati</taxon>
        <taxon>Pseudomonadota</taxon>
        <taxon>Gammaproteobacteria</taxon>
        <taxon>Legionellales</taxon>
        <taxon>Coxiellaceae</taxon>
        <taxon>Aquicella</taxon>
    </lineage>
</organism>
<evidence type="ECO:0000313" key="6">
    <source>
        <dbReference type="Proteomes" id="UP000254720"/>
    </source>
</evidence>
<reference evidence="5 6" key="1">
    <citation type="submission" date="2018-07" db="EMBL/GenBank/DDBJ databases">
        <title>Genomic Encyclopedia of Type Strains, Phase IV (KMG-IV): sequencing the most valuable type-strain genomes for metagenomic binning, comparative biology and taxonomic classification.</title>
        <authorList>
            <person name="Goeker M."/>
        </authorList>
    </citation>
    <scope>NUCLEOTIDE SEQUENCE [LARGE SCALE GENOMIC DNA]</scope>
    <source>
        <strain evidence="5 6">DSM 16500</strain>
    </source>
</reference>
<dbReference type="RefSeq" id="WP_114835306.1">
    <property type="nucleotide sequence ID" value="NZ_LR699115.1"/>
</dbReference>